<evidence type="ECO:0000313" key="3">
    <source>
        <dbReference type="EMBL" id="ORX96142.1"/>
    </source>
</evidence>
<gene>
    <name evidence="3" type="ORF">K493DRAFT_301086</name>
</gene>
<dbReference type="InParanoid" id="A0A1Y1YDR8"/>
<organism evidence="3 4">
    <name type="scientific">Basidiobolus meristosporus CBS 931.73</name>
    <dbReference type="NCBI Taxonomy" id="1314790"/>
    <lineage>
        <taxon>Eukaryota</taxon>
        <taxon>Fungi</taxon>
        <taxon>Fungi incertae sedis</taxon>
        <taxon>Zoopagomycota</taxon>
        <taxon>Entomophthoromycotina</taxon>
        <taxon>Basidiobolomycetes</taxon>
        <taxon>Basidiobolales</taxon>
        <taxon>Basidiobolaceae</taxon>
        <taxon>Basidiobolus</taxon>
    </lineage>
</organism>
<reference evidence="3 4" key="1">
    <citation type="submission" date="2016-07" db="EMBL/GenBank/DDBJ databases">
        <title>Pervasive Adenine N6-methylation of Active Genes in Fungi.</title>
        <authorList>
            <consortium name="DOE Joint Genome Institute"/>
            <person name="Mondo S.J."/>
            <person name="Dannebaum R.O."/>
            <person name="Kuo R.C."/>
            <person name="Labutti K."/>
            <person name="Haridas S."/>
            <person name="Kuo A."/>
            <person name="Salamov A."/>
            <person name="Ahrendt S.R."/>
            <person name="Lipzen A."/>
            <person name="Sullivan W."/>
            <person name="Andreopoulos W.B."/>
            <person name="Clum A."/>
            <person name="Lindquist E."/>
            <person name="Daum C."/>
            <person name="Ramamoorthy G.K."/>
            <person name="Gryganskyi A."/>
            <person name="Culley D."/>
            <person name="Magnuson J.K."/>
            <person name="James T.Y."/>
            <person name="O'Malley M.A."/>
            <person name="Stajich J.E."/>
            <person name="Spatafora J.W."/>
            <person name="Visel A."/>
            <person name="Grigoriev I.V."/>
        </authorList>
    </citation>
    <scope>NUCLEOTIDE SEQUENCE [LARGE SCALE GENOMIC DNA]</scope>
    <source>
        <strain evidence="3 4">CBS 931.73</strain>
    </source>
</reference>
<dbReference type="PANTHER" id="PTHR47939:SF13">
    <property type="entry name" value="OS03G0201400 PROTEIN"/>
    <property type="match status" value="1"/>
</dbReference>
<dbReference type="NCBIfam" id="TIGR00756">
    <property type="entry name" value="PPR"/>
    <property type="match status" value="1"/>
</dbReference>
<keyword evidence="1" id="KW-0677">Repeat</keyword>
<dbReference type="OrthoDB" id="185373at2759"/>
<dbReference type="AlphaFoldDB" id="A0A1Y1YDR8"/>
<comment type="caution">
    <text evidence="3">The sequence shown here is derived from an EMBL/GenBank/DDBJ whole genome shotgun (WGS) entry which is preliminary data.</text>
</comment>
<proteinExistence type="predicted"/>
<dbReference type="Proteomes" id="UP000193498">
    <property type="component" value="Unassembled WGS sequence"/>
</dbReference>
<sequence length="339" mass="37910">MRPEADALLIPRLIEEQNFAEVAKQLTSLSIDEITPQLLEKVVDSTVQTGDPTLSELVVSELISRKQIKLAVQLFHKLTKHKVVVSQPLYVSLIQALAGQNDIDGAVMAYYHLKDSGQNIRVETYAGIVDAYTNVGDMINAKRVFDEMYKCGFNADVRTYISMINGYAKRNNSSGISGIYNLLRVDVHVEPDYELYQALLRAYGQIGDLNMVFRLWDGILVSNITIDGPLVKTIFQICGRYGALARAQAVWRKLHIASFQFDSETYTAYMVALIENGFSQPALELLLSMKQVNLELDDKCASSISAAFGEESSKEKEHFLQTVIEQFPHLTMGSFNAHA</sequence>
<dbReference type="InterPro" id="IPR011990">
    <property type="entry name" value="TPR-like_helical_dom_sf"/>
</dbReference>
<evidence type="ECO:0000313" key="4">
    <source>
        <dbReference type="Proteomes" id="UP000193498"/>
    </source>
</evidence>
<keyword evidence="4" id="KW-1185">Reference proteome</keyword>
<dbReference type="Pfam" id="PF01535">
    <property type="entry name" value="PPR"/>
    <property type="match status" value="1"/>
</dbReference>
<dbReference type="Gene3D" id="1.25.40.10">
    <property type="entry name" value="Tetratricopeptide repeat domain"/>
    <property type="match status" value="2"/>
</dbReference>
<dbReference type="PANTHER" id="PTHR47939">
    <property type="entry name" value="MEMBRANE-ASSOCIATED SALT-INDUCIBLE PROTEIN-LIKE"/>
    <property type="match status" value="1"/>
</dbReference>
<name>A0A1Y1YDR8_9FUNG</name>
<evidence type="ECO:0008006" key="5">
    <source>
        <dbReference type="Google" id="ProtNLM"/>
    </source>
</evidence>
<dbReference type="EMBL" id="MCFE01000160">
    <property type="protein sequence ID" value="ORX96142.1"/>
    <property type="molecule type" value="Genomic_DNA"/>
</dbReference>
<dbReference type="InterPro" id="IPR050667">
    <property type="entry name" value="PPR-containing_protein"/>
</dbReference>
<dbReference type="STRING" id="1314790.A0A1Y1YDR8"/>
<evidence type="ECO:0000256" key="2">
    <source>
        <dbReference type="PROSITE-ProRule" id="PRU00708"/>
    </source>
</evidence>
<protein>
    <recommendedName>
        <fullName evidence="5">Pentacotripeptide-repeat region of PRORP domain-containing protein</fullName>
    </recommendedName>
</protein>
<accession>A0A1Y1YDR8</accession>
<dbReference type="InterPro" id="IPR002885">
    <property type="entry name" value="PPR_rpt"/>
</dbReference>
<feature type="repeat" description="PPR" evidence="2">
    <location>
        <begin position="121"/>
        <end position="155"/>
    </location>
</feature>
<dbReference type="Pfam" id="PF13041">
    <property type="entry name" value="PPR_2"/>
    <property type="match status" value="1"/>
</dbReference>
<dbReference type="PROSITE" id="PS51375">
    <property type="entry name" value="PPR"/>
    <property type="match status" value="1"/>
</dbReference>
<evidence type="ECO:0000256" key="1">
    <source>
        <dbReference type="ARBA" id="ARBA00022737"/>
    </source>
</evidence>